<reference evidence="1" key="1">
    <citation type="journal article" date="2020" name="Stud. Mycol.">
        <title>101 Dothideomycetes genomes: a test case for predicting lifestyles and emergence of pathogens.</title>
        <authorList>
            <person name="Haridas S."/>
            <person name="Albert R."/>
            <person name="Binder M."/>
            <person name="Bloem J."/>
            <person name="Labutti K."/>
            <person name="Salamov A."/>
            <person name="Andreopoulos B."/>
            <person name="Baker S."/>
            <person name="Barry K."/>
            <person name="Bills G."/>
            <person name="Bluhm B."/>
            <person name="Cannon C."/>
            <person name="Castanera R."/>
            <person name="Culley D."/>
            <person name="Daum C."/>
            <person name="Ezra D."/>
            <person name="Gonzalez J."/>
            <person name="Henrissat B."/>
            <person name="Kuo A."/>
            <person name="Liang C."/>
            <person name="Lipzen A."/>
            <person name="Lutzoni F."/>
            <person name="Magnuson J."/>
            <person name="Mondo S."/>
            <person name="Nolan M."/>
            <person name="Ohm R."/>
            <person name="Pangilinan J."/>
            <person name="Park H.-J."/>
            <person name="Ramirez L."/>
            <person name="Alfaro M."/>
            <person name="Sun H."/>
            <person name="Tritt A."/>
            <person name="Yoshinaga Y."/>
            <person name="Zwiers L.-H."/>
            <person name="Turgeon B."/>
            <person name="Goodwin S."/>
            <person name="Spatafora J."/>
            <person name="Crous P."/>
            <person name="Grigoriev I."/>
        </authorList>
    </citation>
    <scope>NUCLEOTIDE SEQUENCE</scope>
    <source>
        <strain evidence="1">CBS 279.74</strain>
    </source>
</reference>
<evidence type="ECO:0000313" key="2">
    <source>
        <dbReference type="Proteomes" id="UP000799428"/>
    </source>
</evidence>
<dbReference type="PRINTS" id="PR00413">
    <property type="entry name" value="HADHALOGNASE"/>
</dbReference>
<dbReference type="SUPFAM" id="SSF56784">
    <property type="entry name" value="HAD-like"/>
    <property type="match status" value="1"/>
</dbReference>
<proteinExistence type="predicted"/>
<dbReference type="SFLD" id="SFLDG01129">
    <property type="entry name" value="C1.5:_HAD__Beta-PGM__Phosphata"/>
    <property type="match status" value="1"/>
</dbReference>
<protein>
    <submittedName>
        <fullName evidence="1">HAD-like protein</fullName>
    </submittedName>
</protein>
<sequence>MQYSTLIFDLGDVLFHWSAKTITALPRSTMASIMRSPTWNALERGEMSEEAAYEEIGSELSISPALIYEALDQAKKTLFVDNELIDTLKKLKESFNGQLKVFAMTNICKNDFAFLSTILTDWSLFDGVFTSFDARLRKPELEFYKLVIRESGANPAQTIFVDDKIENVVAARSFGITGIVFDSATSLLRKLYGLVQNPVARGTEWLQHNAGKLDSTIENGATFRDAFSQFLIWEVTEKKSFIDLEPRKRKRDSDSDSDSGMDGTWNYFTDKPVGTTASFPDDVDTTSYAMLTLSPSVESANKILDQIIANRNSDNIVQVYFDRLRPRVDPTVCINVLRLFYKYGRGHEISESLDFVTQTLKNRGYVDGTLHYYSAESFLFFVSRLILEQGSLAEIQALRPLLCERLRERVGRQSDSLAVAMRVLACQSVGVWADSDVQYLRQLQDVDGGWDMGWVCHYARTKTRIGNRGVTTSYAVKALKAAEI</sequence>
<dbReference type="OrthoDB" id="2012566at2759"/>
<dbReference type="InterPro" id="IPR036412">
    <property type="entry name" value="HAD-like_sf"/>
</dbReference>
<dbReference type="InterPro" id="IPR023214">
    <property type="entry name" value="HAD_sf"/>
</dbReference>
<dbReference type="EMBL" id="MU005789">
    <property type="protein sequence ID" value="KAF2703163.1"/>
    <property type="molecule type" value="Genomic_DNA"/>
</dbReference>
<dbReference type="InterPro" id="IPR006439">
    <property type="entry name" value="HAD-SF_hydro_IA"/>
</dbReference>
<accession>A0A6G1JS75</accession>
<dbReference type="Gene3D" id="1.50.10.20">
    <property type="match status" value="1"/>
</dbReference>
<dbReference type="InterPro" id="IPR008930">
    <property type="entry name" value="Terpenoid_cyclase/PrenylTrfase"/>
</dbReference>
<dbReference type="PANTHER" id="PTHR43611">
    <property type="entry name" value="ALPHA-D-GLUCOSE 1-PHOSPHATE PHOSPHATASE"/>
    <property type="match status" value="1"/>
</dbReference>
<dbReference type="AlphaFoldDB" id="A0A6G1JS75"/>
<organism evidence="1 2">
    <name type="scientific">Pleomassaria siparia CBS 279.74</name>
    <dbReference type="NCBI Taxonomy" id="1314801"/>
    <lineage>
        <taxon>Eukaryota</taxon>
        <taxon>Fungi</taxon>
        <taxon>Dikarya</taxon>
        <taxon>Ascomycota</taxon>
        <taxon>Pezizomycotina</taxon>
        <taxon>Dothideomycetes</taxon>
        <taxon>Pleosporomycetidae</taxon>
        <taxon>Pleosporales</taxon>
        <taxon>Pleomassariaceae</taxon>
        <taxon>Pleomassaria</taxon>
    </lineage>
</organism>
<dbReference type="InterPro" id="IPR023198">
    <property type="entry name" value="PGP-like_dom2"/>
</dbReference>
<keyword evidence="2" id="KW-1185">Reference proteome</keyword>
<dbReference type="CDD" id="cd02603">
    <property type="entry name" value="HAD_sEH-N_like"/>
    <property type="match status" value="1"/>
</dbReference>
<gene>
    <name evidence="1" type="ORF">K504DRAFT_444402</name>
</gene>
<dbReference type="Proteomes" id="UP000799428">
    <property type="component" value="Unassembled WGS sequence"/>
</dbReference>
<dbReference type="NCBIfam" id="TIGR01509">
    <property type="entry name" value="HAD-SF-IA-v3"/>
    <property type="match status" value="1"/>
</dbReference>
<dbReference type="GO" id="GO:0016791">
    <property type="term" value="F:phosphatase activity"/>
    <property type="evidence" value="ECO:0007669"/>
    <property type="project" value="UniProtKB-ARBA"/>
</dbReference>
<dbReference type="Gene3D" id="3.40.50.1000">
    <property type="entry name" value="HAD superfamily/HAD-like"/>
    <property type="match status" value="1"/>
</dbReference>
<dbReference type="SUPFAM" id="SSF48239">
    <property type="entry name" value="Terpenoid cyclases/Protein prenyltransferases"/>
    <property type="match status" value="1"/>
</dbReference>
<dbReference type="PANTHER" id="PTHR43611:SF3">
    <property type="entry name" value="FLAVIN MONONUCLEOTIDE HYDROLASE 1, CHLOROPLATIC"/>
    <property type="match status" value="1"/>
</dbReference>
<dbReference type="SFLD" id="SFLDS00003">
    <property type="entry name" value="Haloacid_Dehalogenase"/>
    <property type="match status" value="1"/>
</dbReference>
<name>A0A6G1JS75_9PLEO</name>
<evidence type="ECO:0000313" key="1">
    <source>
        <dbReference type="EMBL" id="KAF2703163.1"/>
    </source>
</evidence>
<dbReference type="Gene3D" id="1.10.150.240">
    <property type="entry name" value="Putative phosphatase, domain 2"/>
    <property type="match status" value="1"/>
</dbReference>
<dbReference type="Pfam" id="PF00702">
    <property type="entry name" value="Hydrolase"/>
    <property type="match status" value="1"/>
</dbReference>